<sequence length="119" mass="12455">MIRIFNAKTAIVACLAVTTVTLSSFSHTSAPALLGSNQATNLQLADAQNVSGAKAAAYLTPVPTIYVVPLPYTRLITATRYITQTDLLTATANATIITQPGGGILKPAQQVQNKLNSLD</sequence>
<dbReference type="EMBL" id="FOBB01000008">
    <property type="protein sequence ID" value="SEN08231.1"/>
    <property type="molecule type" value="Genomic_DNA"/>
</dbReference>
<feature type="signal peptide" evidence="1">
    <location>
        <begin position="1"/>
        <end position="29"/>
    </location>
</feature>
<dbReference type="Proteomes" id="UP000198984">
    <property type="component" value="Unassembled WGS sequence"/>
</dbReference>
<reference evidence="2 3" key="1">
    <citation type="submission" date="2016-10" db="EMBL/GenBank/DDBJ databases">
        <authorList>
            <person name="de Groot N.N."/>
        </authorList>
    </citation>
    <scope>NUCLEOTIDE SEQUENCE [LARGE SCALE GENOMIC DNA]</scope>
    <source>
        <strain evidence="2 3">DSM 21039</strain>
    </source>
</reference>
<gene>
    <name evidence="2" type="ORF">SAMN04488505_10840</name>
</gene>
<keyword evidence="3" id="KW-1185">Reference proteome</keyword>
<evidence type="ECO:0000313" key="2">
    <source>
        <dbReference type="EMBL" id="SEN08231.1"/>
    </source>
</evidence>
<dbReference type="AlphaFoldDB" id="A0A1H8DLM1"/>
<dbReference type="OrthoDB" id="9925056at2"/>
<dbReference type="RefSeq" id="WP_089918596.1">
    <property type="nucleotide sequence ID" value="NZ_FOBB01000008.1"/>
</dbReference>
<protein>
    <submittedName>
        <fullName evidence="2">Uncharacterized protein</fullName>
    </submittedName>
</protein>
<name>A0A1H8DLM1_9BACT</name>
<keyword evidence="1" id="KW-0732">Signal</keyword>
<evidence type="ECO:0000313" key="3">
    <source>
        <dbReference type="Proteomes" id="UP000198984"/>
    </source>
</evidence>
<organism evidence="2 3">
    <name type="scientific">Chitinophaga rupis</name>
    <dbReference type="NCBI Taxonomy" id="573321"/>
    <lineage>
        <taxon>Bacteria</taxon>
        <taxon>Pseudomonadati</taxon>
        <taxon>Bacteroidota</taxon>
        <taxon>Chitinophagia</taxon>
        <taxon>Chitinophagales</taxon>
        <taxon>Chitinophagaceae</taxon>
        <taxon>Chitinophaga</taxon>
    </lineage>
</organism>
<feature type="chain" id="PRO_5011691827" evidence="1">
    <location>
        <begin position="30"/>
        <end position="119"/>
    </location>
</feature>
<proteinExistence type="predicted"/>
<accession>A0A1H8DLM1</accession>
<evidence type="ECO:0000256" key="1">
    <source>
        <dbReference type="SAM" id="SignalP"/>
    </source>
</evidence>
<dbReference type="STRING" id="573321.SAMN04488505_10840"/>